<dbReference type="EMBL" id="LJJC01000004">
    <property type="protein sequence ID" value="KQL54938.1"/>
    <property type="molecule type" value="Genomic_DNA"/>
</dbReference>
<evidence type="ECO:0000313" key="1">
    <source>
        <dbReference type="EMBL" id="KQL54938.1"/>
    </source>
</evidence>
<gene>
    <name evidence="1" type="ORF">AN964_16475</name>
</gene>
<organism evidence="1 2">
    <name type="scientific">Heyndrickxia shackletonii</name>
    <dbReference type="NCBI Taxonomy" id="157838"/>
    <lineage>
        <taxon>Bacteria</taxon>
        <taxon>Bacillati</taxon>
        <taxon>Bacillota</taxon>
        <taxon>Bacilli</taxon>
        <taxon>Bacillales</taxon>
        <taxon>Bacillaceae</taxon>
        <taxon>Heyndrickxia</taxon>
    </lineage>
</organism>
<protein>
    <submittedName>
        <fullName evidence="1">Uncharacterized protein</fullName>
    </submittedName>
</protein>
<dbReference type="PATRIC" id="fig|157838.3.peg.3645"/>
<dbReference type="Proteomes" id="UP000051888">
    <property type="component" value="Unassembled WGS sequence"/>
</dbReference>
<sequence length="101" mass="11366">MDETVDGKLEPACEEVKLVTDIIGTTFLDNDAFTICVSLLTRFKVPSSRLYEKWRRSVTGNLRSGLAAKLVVNSTPFVTNKPLSNKIPWLMTNIFGKIIYK</sequence>
<proteinExistence type="predicted"/>
<evidence type="ECO:0000313" key="2">
    <source>
        <dbReference type="Proteomes" id="UP000051888"/>
    </source>
</evidence>
<comment type="caution">
    <text evidence="1">The sequence shown here is derived from an EMBL/GenBank/DDBJ whole genome shotgun (WGS) entry which is preliminary data.</text>
</comment>
<name>A0A0Q3WYP7_9BACI</name>
<dbReference type="AlphaFoldDB" id="A0A0Q3WYP7"/>
<accession>A0A0Q3WYP7</accession>
<reference evidence="1 2" key="1">
    <citation type="submission" date="2015-09" db="EMBL/GenBank/DDBJ databases">
        <title>Genome sequencing project for genomic taxonomy and phylogenomics of Bacillus-like bacteria.</title>
        <authorList>
            <person name="Liu B."/>
            <person name="Wang J."/>
            <person name="Zhu Y."/>
            <person name="Liu G."/>
            <person name="Chen Q."/>
            <person name="Chen Z."/>
            <person name="Lan J."/>
            <person name="Che J."/>
            <person name="Ge C."/>
            <person name="Shi H."/>
            <person name="Pan Z."/>
            <person name="Liu X."/>
        </authorList>
    </citation>
    <scope>NUCLEOTIDE SEQUENCE [LARGE SCALE GENOMIC DNA]</scope>
    <source>
        <strain evidence="1 2">LMG 18435</strain>
    </source>
</reference>
<keyword evidence="2" id="KW-1185">Reference proteome</keyword>